<dbReference type="NCBIfam" id="TIGR00172">
    <property type="entry name" value="maf"/>
    <property type="match status" value="1"/>
</dbReference>
<evidence type="ECO:0000256" key="6">
    <source>
        <dbReference type="ARBA" id="ARBA00053369"/>
    </source>
</evidence>
<feature type="site" description="Important for substrate specificity" evidence="9">
    <location>
        <position position="161"/>
    </location>
</feature>
<reference evidence="10 11" key="1">
    <citation type="submission" date="2014-07" db="EMBL/GenBank/DDBJ databases">
        <title>Comparative analysis of Nitrosococcus oceani genome inventories of strains from Pacific and Atlantic gyres.</title>
        <authorList>
            <person name="Lim C.K."/>
            <person name="Wang L."/>
            <person name="Sayavedra-Soto L.A."/>
            <person name="Klotz M.G."/>
        </authorList>
    </citation>
    <scope>NUCLEOTIDE SEQUENCE [LARGE SCALE GENOMIC DNA]</scope>
    <source>
        <strain evidence="10 11">C-27</strain>
    </source>
</reference>
<name>A0A0E2Z704_9GAMM</name>
<dbReference type="GO" id="GO:0005737">
    <property type="term" value="C:cytoplasm"/>
    <property type="evidence" value="ECO:0007669"/>
    <property type="project" value="UniProtKB-SubCell"/>
</dbReference>
<gene>
    <name evidence="10" type="ORF">IB75_09135</name>
</gene>
<keyword evidence="3 9" id="KW-0378">Hydrolase</keyword>
<dbReference type="SUPFAM" id="SSF52972">
    <property type="entry name" value="ITPase-like"/>
    <property type="match status" value="1"/>
</dbReference>
<comment type="caution">
    <text evidence="10">The sequence shown here is derived from an EMBL/GenBank/DDBJ whole genome shotgun (WGS) entry which is preliminary data.</text>
</comment>
<dbReference type="Pfam" id="PF02545">
    <property type="entry name" value="Maf"/>
    <property type="match status" value="1"/>
</dbReference>
<dbReference type="AlphaFoldDB" id="A0A0E2Z704"/>
<dbReference type="InterPro" id="IPR029001">
    <property type="entry name" value="ITPase-like_fam"/>
</dbReference>
<keyword evidence="2 9" id="KW-0963">Cytoplasm</keyword>
<evidence type="ECO:0000256" key="3">
    <source>
        <dbReference type="ARBA" id="ARBA00022801"/>
    </source>
</evidence>
<comment type="subcellular location">
    <subcellularLocation>
        <location evidence="1 9">Cytoplasm</location>
    </subcellularLocation>
</comment>
<organism evidence="10 11">
    <name type="scientific">Nitrosococcus oceani C-27</name>
    <dbReference type="NCBI Taxonomy" id="314279"/>
    <lineage>
        <taxon>Bacteria</taxon>
        <taxon>Pseudomonadati</taxon>
        <taxon>Pseudomonadota</taxon>
        <taxon>Gammaproteobacteria</taxon>
        <taxon>Chromatiales</taxon>
        <taxon>Chromatiaceae</taxon>
        <taxon>Nitrosococcus</taxon>
    </lineage>
</organism>
<proteinExistence type="inferred from homology"/>
<evidence type="ECO:0000256" key="1">
    <source>
        <dbReference type="ARBA" id="ARBA00004496"/>
    </source>
</evidence>
<comment type="catalytic activity">
    <reaction evidence="5 9">
        <text>N(7)-methyl-GTP + H2O = N(7)-methyl-GMP + diphosphate + H(+)</text>
        <dbReference type="Rhea" id="RHEA:58744"/>
        <dbReference type="ChEBI" id="CHEBI:15377"/>
        <dbReference type="ChEBI" id="CHEBI:15378"/>
        <dbReference type="ChEBI" id="CHEBI:33019"/>
        <dbReference type="ChEBI" id="CHEBI:58285"/>
        <dbReference type="ChEBI" id="CHEBI:87133"/>
    </reaction>
</comment>
<evidence type="ECO:0000256" key="4">
    <source>
        <dbReference type="ARBA" id="ARBA00023080"/>
    </source>
</evidence>
<dbReference type="PANTHER" id="PTHR43213:SF10">
    <property type="entry name" value="7-METHYL-GTP PYROPHOSPHATASE"/>
    <property type="match status" value="1"/>
</dbReference>
<dbReference type="EMBL" id="JPGN01000055">
    <property type="protein sequence ID" value="KFI19305.1"/>
    <property type="molecule type" value="Genomic_DNA"/>
</dbReference>
<sequence length="199" mass="21609">MNLPSPAPPTLVLASSSPYRAELLARLGLPFEICAPDIDETPLPQEQPEGLVARLAETKARVVGAKSPNALVIGSDQVAVLGQQILGKPKTHERALQQLRAASGQTVFFYTGLCLVNTLMGEAKTVVEPFQVQFRQLTEQQIDNYLQREQPYQCAGSFRSEGLGIALIQHLQGDDPNALVGLPLIRLTELLEQAGYPVL</sequence>
<evidence type="ECO:0000256" key="7">
    <source>
        <dbReference type="ARBA" id="ARBA00060749"/>
    </source>
</evidence>
<dbReference type="InterPro" id="IPR003697">
    <property type="entry name" value="Maf-like"/>
</dbReference>
<dbReference type="Gene3D" id="3.90.950.10">
    <property type="match status" value="1"/>
</dbReference>
<feature type="site" description="Important for substrate specificity" evidence="9">
    <location>
        <position position="19"/>
    </location>
</feature>
<dbReference type="GO" id="GO:0009117">
    <property type="term" value="P:nucleotide metabolic process"/>
    <property type="evidence" value="ECO:0007669"/>
    <property type="project" value="UniProtKB-KW"/>
</dbReference>
<dbReference type="PANTHER" id="PTHR43213">
    <property type="entry name" value="BIFUNCTIONAL DTTP/UTP PYROPHOSPHATASE/METHYLTRANSFERASE PROTEIN-RELATED"/>
    <property type="match status" value="1"/>
</dbReference>
<dbReference type="FunFam" id="3.90.950.10:FF:000005">
    <property type="entry name" value="7-methyl-GTP pyrophosphatase"/>
    <property type="match status" value="1"/>
</dbReference>
<evidence type="ECO:0000313" key="11">
    <source>
        <dbReference type="Proteomes" id="UP000028839"/>
    </source>
</evidence>
<comment type="similarity">
    <text evidence="7 9">Belongs to the Maf family. YceF subfamily.</text>
</comment>
<evidence type="ECO:0000256" key="2">
    <source>
        <dbReference type="ARBA" id="ARBA00022490"/>
    </source>
</evidence>
<dbReference type="EC" id="3.6.1.-" evidence="9"/>
<dbReference type="Proteomes" id="UP000028839">
    <property type="component" value="Unassembled WGS sequence"/>
</dbReference>
<comment type="function">
    <text evidence="6 9">Nucleoside triphosphate pyrophosphatase that hydrolyzes 7-methyl-GTP (m(7)GTP). May have a dual role in cell division arrest and in preventing the incorporation of modified nucleotides into cellular nucleic acids.</text>
</comment>
<evidence type="ECO:0000256" key="5">
    <source>
        <dbReference type="ARBA" id="ARBA00050213"/>
    </source>
</evidence>
<accession>A0A0E2Z704</accession>
<dbReference type="CDD" id="cd00555">
    <property type="entry name" value="Maf"/>
    <property type="match status" value="1"/>
</dbReference>
<comment type="caution">
    <text evidence="9">Lacks conserved residue(s) required for the propagation of feature annotation.</text>
</comment>
<evidence type="ECO:0000256" key="8">
    <source>
        <dbReference type="ARBA" id="ARBA00068163"/>
    </source>
</evidence>
<comment type="cofactor">
    <cofactor evidence="9">
        <name>a divalent metal cation</name>
        <dbReference type="ChEBI" id="CHEBI:60240"/>
    </cofactor>
</comment>
<feature type="site" description="Important for substrate specificity" evidence="9">
    <location>
        <position position="77"/>
    </location>
</feature>
<evidence type="ECO:0000256" key="9">
    <source>
        <dbReference type="HAMAP-Rule" id="MF_00528"/>
    </source>
</evidence>
<dbReference type="OrthoDB" id="9813694at2"/>
<evidence type="ECO:0000313" key="10">
    <source>
        <dbReference type="EMBL" id="KFI19305.1"/>
    </source>
</evidence>
<dbReference type="PIRSF" id="PIRSF006305">
    <property type="entry name" value="Maf"/>
    <property type="match status" value="1"/>
</dbReference>
<dbReference type="HAMAP" id="MF_00528">
    <property type="entry name" value="Maf"/>
    <property type="match status" value="1"/>
</dbReference>
<dbReference type="GO" id="GO:0047429">
    <property type="term" value="F:nucleoside triphosphate diphosphatase activity"/>
    <property type="evidence" value="ECO:0007669"/>
    <property type="project" value="InterPro"/>
</dbReference>
<feature type="active site" description="Proton acceptor" evidence="9">
    <location>
        <position position="76"/>
    </location>
</feature>
<dbReference type="HOGENOM" id="CLU_040416_1_0_6"/>
<keyword evidence="4 9" id="KW-0546">Nucleotide metabolism</keyword>
<dbReference type="SMR" id="A0A0E2Z704"/>
<protein>
    <recommendedName>
        <fullName evidence="8 9">7-methyl-GTP pyrophosphatase</fullName>
        <shortName evidence="9">m(7)GTP pyrophosphatase</shortName>
        <ecNumber evidence="9">3.6.1.-</ecNumber>
    </recommendedName>
</protein>